<dbReference type="InterPro" id="IPR001950">
    <property type="entry name" value="SUI1"/>
</dbReference>
<dbReference type="Pfam" id="PF01253">
    <property type="entry name" value="SUI1"/>
    <property type="match status" value="1"/>
</dbReference>
<dbReference type="PANTHER" id="PTHR10388">
    <property type="entry name" value="EUKARYOTIC TRANSLATION INITIATION FACTOR SUI1"/>
    <property type="match status" value="1"/>
</dbReference>
<sequence>MDLNIENNINNFDDFIKKPIHVRVQQQGRRKITIIQDLESDLDLKRICKNMKKIFSCNGCVVEDEKLGEIIQLQGNQSDNVKLWLINNEIINSNEVDRIIIHGI</sequence>
<accession>A0A6C0H1I3</accession>
<protein>
    <recommendedName>
        <fullName evidence="1">SUI1 domain-containing protein</fullName>
    </recommendedName>
</protein>
<reference evidence="2" key="1">
    <citation type="journal article" date="2020" name="Nature">
        <title>Giant virus diversity and host interactions through global metagenomics.</title>
        <authorList>
            <person name="Schulz F."/>
            <person name="Roux S."/>
            <person name="Paez-Espino D."/>
            <person name="Jungbluth S."/>
            <person name="Walsh D.A."/>
            <person name="Denef V.J."/>
            <person name="McMahon K.D."/>
            <person name="Konstantinidis K.T."/>
            <person name="Eloe-Fadrosh E.A."/>
            <person name="Kyrpides N.C."/>
            <person name="Woyke T."/>
        </authorList>
    </citation>
    <scope>NUCLEOTIDE SEQUENCE</scope>
    <source>
        <strain evidence="2">GVMAG-M-3300023179-4</strain>
    </source>
</reference>
<dbReference type="Gene3D" id="3.30.780.10">
    <property type="entry name" value="SUI1-like domain"/>
    <property type="match status" value="1"/>
</dbReference>
<dbReference type="SUPFAM" id="SSF55159">
    <property type="entry name" value="eIF1-like"/>
    <property type="match status" value="1"/>
</dbReference>
<dbReference type="GO" id="GO:0003743">
    <property type="term" value="F:translation initiation factor activity"/>
    <property type="evidence" value="ECO:0007669"/>
    <property type="project" value="InterPro"/>
</dbReference>
<feature type="domain" description="SUI1" evidence="1">
    <location>
        <begin position="25"/>
        <end position="89"/>
    </location>
</feature>
<name>A0A6C0H1I3_9ZZZZ</name>
<evidence type="ECO:0000313" key="2">
    <source>
        <dbReference type="EMBL" id="QHT74240.1"/>
    </source>
</evidence>
<proteinExistence type="predicted"/>
<dbReference type="InterPro" id="IPR036877">
    <property type="entry name" value="SUI1_dom_sf"/>
</dbReference>
<organism evidence="2">
    <name type="scientific">viral metagenome</name>
    <dbReference type="NCBI Taxonomy" id="1070528"/>
    <lineage>
        <taxon>unclassified sequences</taxon>
        <taxon>metagenomes</taxon>
        <taxon>organismal metagenomes</taxon>
    </lineage>
</organism>
<dbReference type="PROSITE" id="PS50296">
    <property type="entry name" value="SUI1"/>
    <property type="match status" value="1"/>
</dbReference>
<dbReference type="EMBL" id="MN739844">
    <property type="protein sequence ID" value="QHT74240.1"/>
    <property type="molecule type" value="Genomic_DNA"/>
</dbReference>
<dbReference type="AlphaFoldDB" id="A0A6C0H1I3"/>
<evidence type="ECO:0000259" key="1">
    <source>
        <dbReference type="PROSITE" id="PS50296"/>
    </source>
</evidence>